<evidence type="ECO:0000313" key="3">
    <source>
        <dbReference type="Proteomes" id="UP000431401"/>
    </source>
</evidence>
<dbReference type="Proteomes" id="UP000431401">
    <property type="component" value="Unassembled WGS sequence"/>
</dbReference>
<organism evidence="2 3">
    <name type="scientific">Nocardia aurantia</name>
    <dbReference type="NCBI Taxonomy" id="2585199"/>
    <lineage>
        <taxon>Bacteria</taxon>
        <taxon>Bacillati</taxon>
        <taxon>Actinomycetota</taxon>
        <taxon>Actinomycetes</taxon>
        <taxon>Mycobacteriales</taxon>
        <taxon>Nocardiaceae</taxon>
        <taxon>Nocardia</taxon>
    </lineage>
</organism>
<dbReference type="EMBL" id="WEGI01000031">
    <property type="protein sequence ID" value="MQY32009.1"/>
    <property type="molecule type" value="Genomic_DNA"/>
</dbReference>
<proteinExistence type="predicted"/>
<keyword evidence="3" id="KW-1185">Reference proteome</keyword>
<gene>
    <name evidence="2" type="ORF">NRB56_76230</name>
</gene>
<sequence length="83" mass="8536">MPSTSSIERRIPSATGTSGPTPSEIRCRASRFTRPANSSYDRLVPAKVSAIASGVRATCVANIDGSVSARVPAALPSTSRSTS</sequence>
<dbReference type="AlphaFoldDB" id="A0A7K0E1Q3"/>
<feature type="region of interest" description="Disordered" evidence="1">
    <location>
        <begin position="1"/>
        <end position="26"/>
    </location>
</feature>
<reference evidence="2 3" key="1">
    <citation type="submission" date="2019-10" db="EMBL/GenBank/DDBJ databases">
        <title>Nocardia macrotermitis sp. nov. and Nocardia aurantia sp. nov., isolated from the gut of fungus growing-termite Macrotermes natalensis.</title>
        <authorList>
            <person name="Benndorf R."/>
            <person name="Schwitalla J."/>
            <person name="Martin K."/>
            <person name="De Beer W."/>
            <person name="Kaster A.-K."/>
            <person name="Vollmers J."/>
            <person name="Poulsen M."/>
            <person name="Beemelmanns C."/>
        </authorList>
    </citation>
    <scope>NUCLEOTIDE SEQUENCE [LARGE SCALE GENOMIC DNA]</scope>
    <source>
        <strain evidence="2 3">RB56</strain>
    </source>
</reference>
<protein>
    <submittedName>
        <fullName evidence="2">Uncharacterized protein</fullName>
    </submittedName>
</protein>
<evidence type="ECO:0000256" key="1">
    <source>
        <dbReference type="SAM" id="MobiDB-lite"/>
    </source>
</evidence>
<accession>A0A7K0E1Q3</accession>
<name>A0A7K0E1Q3_9NOCA</name>
<comment type="caution">
    <text evidence="2">The sequence shown here is derived from an EMBL/GenBank/DDBJ whole genome shotgun (WGS) entry which is preliminary data.</text>
</comment>
<evidence type="ECO:0000313" key="2">
    <source>
        <dbReference type="EMBL" id="MQY32009.1"/>
    </source>
</evidence>